<keyword evidence="4 6" id="KW-0324">Glycolysis</keyword>
<comment type="function">
    <text evidence="6">Catalyzes the reversible isomerization of glucose-6-phosphate to fructose-6-phosphate.</text>
</comment>
<comment type="pathway">
    <text evidence="6 7">Carbohydrate degradation; glycolysis; D-glyceraldehyde 3-phosphate and glycerone phosphate from D-glucose: step 2/4.</text>
</comment>
<dbReference type="HAMAP" id="MF_00473">
    <property type="entry name" value="G6P_isomerase"/>
    <property type="match status" value="1"/>
</dbReference>
<dbReference type="UniPathway" id="UPA00109">
    <property type="reaction ID" value="UER00181"/>
</dbReference>
<dbReference type="SUPFAM" id="SSF53697">
    <property type="entry name" value="SIS domain"/>
    <property type="match status" value="1"/>
</dbReference>
<keyword evidence="9" id="KW-1185">Reference proteome</keyword>
<organism evidence="8 9">
    <name type="scientific">Cloacimonas acidaminovorans (strain Evry)</name>
    <dbReference type="NCBI Taxonomy" id="459349"/>
    <lineage>
        <taxon>Bacteria</taxon>
        <taxon>Pseudomonadati</taxon>
        <taxon>Candidatus Cloacimonadota</taxon>
        <taxon>Candidatus Cloacimonadia</taxon>
        <taxon>Candidatus Cloacimonadales</taxon>
        <taxon>Candidatus Cloacimonadaceae</taxon>
        <taxon>Candidatus Cloacimonas</taxon>
    </lineage>
</organism>
<dbReference type="PRINTS" id="PR00662">
    <property type="entry name" value="G6PISOMERASE"/>
</dbReference>
<evidence type="ECO:0000256" key="7">
    <source>
        <dbReference type="RuleBase" id="RU000612"/>
    </source>
</evidence>
<dbReference type="GO" id="GO:0097367">
    <property type="term" value="F:carbohydrate derivative binding"/>
    <property type="evidence" value="ECO:0007669"/>
    <property type="project" value="InterPro"/>
</dbReference>
<evidence type="ECO:0000256" key="1">
    <source>
        <dbReference type="ARBA" id="ARBA00006604"/>
    </source>
</evidence>
<comment type="catalytic activity">
    <reaction evidence="6 7">
        <text>alpha-D-glucose 6-phosphate = beta-D-fructose 6-phosphate</text>
        <dbReference type="Rhea" id="RHEA:11816"/>
        <dbReference type="ChEBI" id="CHEBI:57634"/>
        <dbReference type="ChEBI" id="CHEBI:58225"/>
        <dbReference type="EC" id="5.3.1.9"/>
    </reaction>
</comment>
<keyword evidence="5 6" id="KW-0413">Isomerase</keyword>
<dbReference type="Pfam" id="PF00342">
    <property type="entry name" value="PGI"/>
    <property type="match status" value="1"/>
</dbReference>
<dbReference type="KEGG" id="caci:CLOAM1751"/>
<dbReference type="OrthoDB" id="140919at2"/>
<protein>
    <recommendedName>
        <fullName evidence="6">Glucose-6-phosphate isomerase</fullName>
        <shortName evidence="6">GPI</shortName>
        <ecNumber evidence="6">5.3.1.9</ecNumber>
    </recommendedName>
    <alternativeName>
        <fullName evidence="6">Phosphoglucose isomerase</fullName>
        <shortName evidence="6">PGI</shortName>
    </alternativeName>
    <alternativeName>
        <fullName evidence="6">Phosphohexose isomerase</fullName>
        <shortName evidence="6">PHI</shortName>
    </alternativeName>
</protein>
<dbReference type="GO" id="GO:0006096">
    <property type="term" value="P:glycolytic process"/>
    <property type="evidence" value="ECO:0007669"/>
    <property type="project" value="UniProtKB-UniRule"/>
</dbReference>
<keyword evidence="2 6" id="KW-0312">Gluconeogenesis</keyword>
<gene>
    <name evidence="6 8" type="primary">pgi</name>
    <name evidence="8" type="ordered locus">CLOAM1751</name>
</gene>
<evidence type="ECO:0000256" key="4">
    <source>
        <dbReference type="ARBA" id="ARBA00023152"/>
    </source>
</evidence>
<dbReference type="InterPro" id="IPR035476">
    <property type="entry name" value="SIS_PGI_1"/>
</dbReference>
<dbReference type="UniPathway" id="UPA00138"/>
<dbReference type="GO" id="GO:0004347">
    <property type="term" value="F:glucose-6-phosphate isomerase activity"/>
    <property type="evidence" value="ECO:0007669"/>
    <property type="project" value="UniProtKB-UniRule"/>
</dbReference>
<dbReference type="Proteomes" id="UP000002019">
    <property type="component" value="Chromosome"/>
</dbReference>
<dbReference type="PANTHER" id="PTHR11469:SF1">
    <property type="entry name" value="GLUCOSE-6-PHOSPHATE ISOMERASE"/>
    <property type="match status" value="1"/>
</dbReference>
<dbReference type="GO" id="GO:0005829">
    <property type="term" value="C:cytosol"/>
    <property type="evidence" value="ECO:0007669"/>
    <property type="project" value="TreeGrafter"/>
</dbReference>
<reference evidence="8 9" key="1">
    <citation type="journal article" date="2008" name="J. Bacteriol.">
        <title>'Candidatus Cloacamonas acidaminovorans': genome sequence reconstruction provides a first glimpse of a new bacterial division.</title>
        <authorList>
            <person name="Pelletier E."/>
            <person name="Kreimeyer A."/>
            <person name="Bocs S."/>
            <person name="Rouy Z."/>
            <person name="Gyapay G."/>
            <person name="Chouari R."/>
            <person name="Riviere D."/>
            <person name="Ganesan A."/>
            <person name="Daegelen P."/>
            <person name="Sghir A."/>
            <person name="Cohen G.N."/>
            <person name="Medigue C."/>
            <person name="Weissenbach J."/>
            <person name="Le Paslier D."/>
        </authorList>
    </citation>
    <scope>NUCLEOTIDE SEQUENCE [LARGE SCALE GENOMIC DNA]</scope>
    <source>
        <strain evidence="9">Evry</strain>
    </source>
</reference>
<accession>B0VJD2</accession>
<comment type="similarity">
    <text evidence="1 6 7">Belongs to the GPI family.</text>
</comment>
<feature type="active site" description="Proton donor" evidence="6">
    <location>
        <position position="278"/>
    </location>
</feature>
<dbReference type="FunFam" id="3.40.50.10490:FF:000071">
    <property type="entry name" value="Glucose-6-phosphate isomerase"/>
    <property type="match status" value="1"/>
</dbReference>
<dbReference type="CDD" id="cd05015">
    <property type="entry name" value="SIS_PGI_1"/>
    <property type="match status" value="1"/>
</dbReference>
<feature type="active site" evidence="6">
    <location>
        <position position="421"/>
    </location>
</feature>
<dbReference type="HOGENOM" id="CLU_037303_1_0_0"/>
<feature type="active site" evidence="6">
    <location>
        <position position="307"/>
    </location>
</feature>
<dbReference type="PROSITE" id="PS51463">
    <property type="entry name" value="P_GLUCOSE_ISOMERASE_3"/>
    <property type="match status" value="1"/>
</dbReference>
<evidence type="ECO:0000256" key="5">
    <source>
        <dbReference type="ARBA" id="ARBA00023235"/>
    </source>
</evidence>
<evidence type="ECO:0000313" key="8">
    <source>
        <dbReference type="EMBL" id="CAO81586.1"/>
    </source>
</evidence>
<evidence type="ECO:0000256" key="2">
    <source>
        <dbReference type="ARBA" id="ARBA00022432"/>
    </source>
</evidence>
<dbReference type="GO" id="GO:0051156">
    <property type="term" value="P:glucose 6-phosphate metabolic process"/>
    <property type="evidence" value="ECO:0007669"/>
    <property type="project" value="TreeGrafter"/>
</dbReference>
<dbReference type="InterPro" id="IPR001672">
    <property type="entry name" value="G6P_Isomerase"/>
</dbReference>
<proteinExistence type="inferred from homology"/>
<dbReference type="GO" id="GO:0006094">
    <property type="term" value="P:gluconeogenesis"/>
    <property type="evidence" value="ECO:0007669"/>
    <property type="project" value="UniProtKB-UniRule"/>
</dbReference>
<dbReference type="FunFam" id="3.40.50.10490:FF:000016">
    <property type="entry name" value="Glucose-6-phosphate isomerase"/>
    <property type="match status" value="1"/>
</dbReference>
<keyword evidence="3 6" id="KW-0963">Cytoplasm</keyword>
<evidence type="ECO:0000256" key="6">
    <source>
        <dbReference type="HAMAP-Rule" id="MF_00473"/>
    </source>
</evidence>
<name>B0VJD2_CLOAI</name>
<evidence type="ECO:0000256" key="3">
    <source>
        <dbReference type="ARBA" id="ARBA00022490"/>
    </source>
</evidence>
<dbReference type="Gene3D" id="3.40.50.10490">
    <property type="entry name" value="Glucose-6-phosphate isomerase like protein, domain 1"/>
    <property type="match status" value="2"/>
</dbReference>
<dbReference type="EC" id="5.3.1.9" evidence="6"/>
<dbReference type="CDD" id="cd05016">
    <property type="entry name" value="SIS_PGI_2"/>
    <property type="match status" value="1"/>
</dbReference>
<dbReference type="GO" id="GO:0048029">
    <property type="term" value="F:monosaccharide binding"/>
    <property type="evidence" value="ECO:0007669"/>
    <property type="project" value="TreeGrafter"/>
</dbReference>
<dbReference type="InterPro" id="IPR035482">
    <property type="entry name" value="SIS_PGI_2"/>
</dbReference>
<sequence>MLKYEYHNLLASKHIRSNLPKEKVLEWIDQVKNAHREIMAEHNANLLGFYDLPDCSTKHIDDFIANLNPVFDTMLVLGIGGSALGNKALYSALKTEAELPRKLFVYDNVDPVFLYEILSQINLEKTLVNVITKSGTTAETMAGYMIVADIFKRKFPKDYQKRIIITTDKEKGFLRQVINQEGYTGFTVPDNVGGRFSVLSDVGLLSSAFTGIDIKALLKGAKDMREICWNPNIWENPAYLNGLIHFLYYRQGKNISVMMPYSNSLYDLADWYRQLWAESLGKRKDIKGREIYVGQTPVKALGTTDQHSQVQLYTEGPNDKVFTFLTVEYFKHDYTIPNLHPDREEVNYLGGKKLSELLNAERFATEIALSQAMRPNANIVFPQIDAYHLGQFIMLYEIQTVFTGKLLCINPLDQPGVEAGKIATYALMNKKGYDQERTEIEQYKKDRGLT</sequence>
<dbReference type="InterPro" id="IPR046348">
    <property type="entry name" value="SIS_dom_sf"/>
</dbReference>
<dbReference type="AlphaFoldDB" id="B0VJD2"/>
<comment type="pathway">
    <text evidence="6">Carbohydrate biosynthesis; gluconeogenesis.</text>
</comment>
<dbReference type="RefSeq" id="WP_015425444.1">
    <property type="nucleotide sequence ID" value="NC_020449.1"/>
</dbReference>
<dbReference type="PANTHER" id="PTHR11469">
    <property type="entry name" value="GLUCOSE-6-PHOSPHATE ISOMERASE"/>
    <property type="match status" value="1"/>
</dbReference>
<dbReference type="eggNOG" id="COG0166">
    <property type="taxonomic scope" value="Bacteria"/>
</dbReference>
<evidence type="ECO:0000313" key="9">
    <source>
        <dbReference type="Proteomes" id="UP000002019"/>
    </source>
</evidence>
<dbReference type="EMBL" id="CU466930">
    <property type="protein sequence ID" value="CAO81586.1"/>
    <property type="molecule type" value="Genomic_DNA"/>
</dbReference>
<comment type="subcellular location">
    <subcellularLocation>
        <location evidence="6">Cytoplasm</location>
    </subcellularLocation>
</comment>
<dbReference type="STRING" id="459349.CLOAM1751"/>